<name>A0A551XVP4_MICAE</name>
<sequence length="69" mass="8052">MAISLPSENLQFRVPTELLREFKAEPRIVIRHPWVIGIPAPELFLKEDILNKIHDSGFEVMLVPREMSR</sequence>
<dbReference type="Proteomes" id="UP000316443">
    <property type="component" value="Unassembled WGS sequence"/>
</dbReference>
<protein>
    <submittedName>
        <fullName evidence="1">Uncharacterized protein</fullName>
    </submittedName>
</protein>
<organism evidence="1 2">
    <name type="scientific">Microcystis aeruginosa Ma_QC_C_20070703_M131</name>
    <dbReference type="NCBI Taxonomy" id="2486263"/>
    <lineage>
        <taxon>Bacteria</taxon>
        <taxon>Bacillati</taxon>
        <taxon>Cyanobacteriota</taxon>
        <taxon>Cyanophyceae</taxon>
        <taxon>Oscillatoriophycideae</taxon>
        <taxon>Chroococcales</taxon>
        <taxon>Microcystaceae</taxon>
        <taxon>Microcystis</taxon>
    </lineage>
</organism>
<reference evidence="1 2" key="1">
    <citation type="submission" date="2019-01" db="EMBL/GenBank/DDBJ databases">
        <title>Coherence of Microcystis species and biogeography revealed through population genomics.</title>
        <authorList>
            <person name="Perez-Carrascal O.M."/>
            <person name="Terrat Y."/>
            <person name="Giani A."/>
            <person name="Fortin N."/>
            <person name="Tromas N."/>
            <person name="Shapiro B.J."/>
        </authorList>
    </citation>
    <scope>NUCLEOTIDE SEQUENCE [LARGE SCALE GENOMIC DNA]</scope>
    <source>
        <strain evidence="1">Ma_QC_C_20070703_M131</strain>
    </source>
</reference>
<gene>
    <name evidence="1" type="ORF">EWV85_15150</name>
</gene>
<comment type="caution">
    <text evidence="1">The sequence shown here is derived from an EMBL/GenBank/DDBJ whole genome shotgun (WGS) entry which is preliminary data.</text>
</comment>
<evidence type="ECO:0000313" key="1">
    <source>
        <dbReference type="EMBL" id="TRT52781.1"/>
    </source>
</evidence>
<dbReference type="AlphaFoldDB" id="A0A551XVP4"/>
<dbReference type="EMBL" id="SFCA01000156">
    <property type="protein sequence ID" value="TRT52781.1"/>
    <property type="molecule type" value="Genomic_DNA"/>
</dbReference>
<proteinExistence type="predicted"/>
<evidence type="ECO:0000313" key="2">
    <source>
        <dbReference type="Proteomes" id="UP000316443"/>
    </source>
</evidence>
<accession>A0A551XVP4</accession>